<evidence type="ECO:0000313" key="4">
    <source>
        <dbReference type="Proteomes" id="UP000244855"/>
    </source>
</evidence>
<feature type="region of interest" description="Disordered" evidence="1">
    <location>
        <begin position="85"/>
        <end position="136"/>
    </location>
</feature>
<evidence type="ECO:0000313" key="3">
    <source>
        <dbReference type="EMBL" id="PVI08493.1"/>
    </source>
</evidence>
<dbReference type="EMBL" id="KZ805300">
    <property type="protein sequence ID" value="PVI08493.1"/>
    <property type="molecule type" value="Genomic_DNA"/>
</dbReference>
<dbReference type="AlphaFoldDB" id="A0A2V1ED81"/>
<gene>
    <name evidence="3" type="ORF">DM02DRAFT_4085</name>
</gene>
<keyword evidence="2" id="KW-1133">Transmembrane helix</keyword>
<evidence type="ECO:0000256" key="1">
    <source>
        <dbReference type="SAM" id="MobiDB-lite"/>
    </source>
</evidence>
<keyword evidence="2" id="KW-0812">Transmembrane</keyword>
<sequence>MKAPQFTSWLSDTPTLVSMATSFPTTSSFSYVPTPPTIAVPSLHNSDIENSNNIIFGVLDVLLTTLGLISTVITLRFMYQSRSMVRHSTRENGGRDIEMAIRSVSPHPERESSDSTLRGDVALEESTLEGDRPTTE</sequence>
<evidence type="ECO:0000256" key="2">
    <source>
        <dbReference type="SAM" id="Phobius"/>
    </source>
</evidence>
<name>A0A2V1ED81_9PLEO</name>
<protein>
    <submittedName>
        <fullName evidence="3">Uncharacterized protein</fullName>
    </submittedName>
</protein>
<dbReference type="Proteomes" id="UP000244855">
    <property type="component" value="Unassembled WGS sequence"/>
</dbReference>
<feature type="transmembrane region" description="Helical" evidence="2">
    <location>
        <begin position="54"/>
        <end position="79"/>
    </location>
</feature>
<organism evidence="3 4">
    <name type="scientific">Periconia macrospinosa</name>
    <dbReference type="NCBI Taxonomy" id="97972"/>
    <lineage>
        <taxon>Eukaryota</taxon>
        <taxon>Fungi</taxon>
        <taxon>Dikarya</taxon>
        <taxon>Ascomycota</taxon>
        <taxon>Pezizomycotina</taxon>
        <taxon>Dothideomycetes</taxon>
        <taxon>Pleosporomycetidae</taxon>
        <taxon>Pleosporales</taxon>
        <taxon>Massarineae</taxon>
        <taxon>Periconiaceae</taxon>
        <taxon>Periconia</taxon>
    </lineage>
</organism>
<feature type="compositionally biased region" description="Basic and acidic residues" evidence="1">
    <location>
        <begin position="88"/>
        <end position="99"/>
    </location>
</feature>
<accession>A0A2V1ED81</accession>
<proteinExistence type="predicted"/>
<keyword evidence="4" id="KW-1185">Reference proteome</keyword>
<reference evidence="3 4" key="1">
    <citation type="journal article" date="2018" name="Sci. Rep.">
        <title>Comparative genomics provides insights into the lifestyle and reveals functional heterogeneity of dark septate endophytic fungi.</title>
        <authorList>
            <person name="Knapp D.G."/>
            <person name="Nemeth J.B."/>
            <person name="Barry K."/>
            <person name="Hainaut M."/>
            <person name="Henrissat B."/>
            <person name="Johnson J."/>
            <person name="Kuo A."/>
            <person name="Lim J.H.P."/>
            <person name="Lipzen A."/>
            <person name="Nolan M."/>
            <person name="Ohm R.A."/>
            <person name="Tamas L."/>
            <person name="Grigoriev I.V."/>
            <person name="Spatafora J.W."/>
            <person name="Nagy L.G."/>
            <person name="Kovacs G.M."/>
        </authorList>
    </citation>
    <scope>NUCLEOTIDE SEQUENCE [LARGE SCALE GENOMIC DNA]</scope>
    <source>
        <strain evidence="3 4">DSE2036</strain>
    </source>
</reference>
<keyword evidence="2" id="KW-0472">Membrane</keyword>